<evidence type="ECO:0008006" key="4">
    <source>
        <dbReference type="Google" id="ProtNLM"/>
    </source>
</evidence>
<evidence type="ECO:0000313" key="2">
    <source>
        <dbReference type="EMBL" id="KAG9347557.1"/>
    </source>
</evidence>
<name>A0A8T2PFJ9_9TELE</name>
<evidence type="ECO:0000256" key="1">
    <source>
        <dbReference type="SAM" id="MobiDB-lite"/>
    </source>
</evidence>
<protein>
    <recommendedName>
        <fullName evidence="4">SAM domain-containing protein</fullName>
    </recommendedName>
</protein>
<comment type="caution">
    <text evidence="2">The sequence shown here is derived from an EMBL/GenBank/DDBJ whole genome shotgun (WGS) entry which is preliminary data.</text>
</comment>
<reference evidence="2" key="1">
    <citation type="thesis" date="2021" institute="BYU ScholarsArchive" country="Provo, UT, USA">
        <title>Applications of and Algorithms for Genome Assembly and Genomic Analyses with an Emphasis on Marine Teleosts.</title>
        <authorList>
            <person name="Pickett B.D."/>
        </authorList>
    </citation>
    <scope>NUCLEOTIDE SEQUENCE</scope>
    <source>
        <strain evidence="2">HI-2016</strain>
    </source>
</reference>
<proteinExistence type="predicted"/>
<evidence type="ECO:0000313" key="3">
    <source>
        <dbReference type="Proteomes" id="UP000824540"/>
    </source>
</evidence>
<dbReference type="CDD" id="cd09487">
    <property type="entry name" value="SAM_superfamily"/>
    <property type="match status" value="1"/>
</dbReference>
<keyword evidence="3" id="KW-1185">Reference proteome</keyword>
<accession>A0A8T2PFJ9</accession>
<dbReference type="EMBL" id="JAFBMS010000013">
    <property type="protein sequence ID" value="KAG9347557.1"/>
    <property type="molecule type" value="Genomic_DNA"/>
</dbReference>
<dbReference type="Proteomes" id="UP000824540">
    <property type="component" value="Unassembled WGS sequence"/>
</dbReference>
<gene>
    <name evidence="2" type="ORF">JZ751_005125</name>
</gene>
<dbReference type="AlphaFoldDB" id="A0A8T2PFJ9"/>
<feature type="region of interest" description="Disordered" evidence="1">
    <location>
        <begin position="64"/>
        <end position="86"/>
    </location>
</feature>
<dbReference type="OrthoDB" id="8446971at2759"/>
<organism evidence="2 3">
    <name type="scientific">Albula glossodonta</name>
    <name type="common">roundjaw bonefish</name>
    <dbReference type="NCBI Taxonomy" id="121402"/>
    <lineage>
        <taxon>Eukaryota</taxon>
        <taxon>Metazoa</taxon>
        <taxon>Chordata</taxon>
        <taxon>Craniata</taxon>
        <taxon>Vertebrata</taxon>
        <taxon>Euteleostomi</taxon>
        <taxon>Actinopterygii</taxon>
        <taxon>Neopterygii</taxon>
        <taxon>Teleostei</taxon>
        <taxon>Albuliformes</taxon>
        <taxon>Albulidae</taxon>
        <taxon>Albula</taxon>
    </lineage>
</organism>
<feature type="compositionally biased region" description="Basic and acidic residues" evidence="1">
    <location>
        <begin position="66"/>
        <end position="86"/>
    </location>
</feature>
<sequence length="160" mass="18214">MAFLDAGIDEAELLTLTPEDLSELLPGFGNFQNRKKMKNLIYEYLEVQEQKIGPEMQSAVLNNPNKQKDLHDKWSGQEEPTRGQEITRPKTMTIKVHLMIHGNTLKMHEIFLNKLGLQTQVCGLEQCRVVLVFCPIAFRKDTDINSASRMIPGGMNLYPV</sequence>